<dbReference type="GO" id="GO:0003689">
    <property type="term" value="F:DNA clamp loader activity"/>
    <property type="evidence" value="ECO:0007669"/>
    <property type="project" value="TreeGrafter"/>
</dbReference>
<evidence type="ECO:0000256" key="2">
    <source>
        <dbReference type="ARBA" id="ARBA00022741"/>
    </source>
</evidence>
<keyword evidence="1" id="KW-0235">DNA replication</keyword>
<dbReference type="InterPro" id="IPR003959">
    <property type="entry name" value="ATPase_AAA_core"/>
</dbReference>
<evidence type="ECO:0000256" key="3">
    <source>
        <dbReference type="ARBA" id="ARBA00022840"/>
    </source>
</evidence>
<dbReference type="GO" id="GO:0003677">
    <property type="term" value="F:DNA binding"/>
    <property type="evidence" value="ECO:0007669"/>
    <property type="project" value="InterPro"/>
</dbReference>
<dbReference type="GO" id="GO:0005634">
    <property type="term" value="C:nucleus"/>
    <property type="evidence" value="ECO:0007669"/>
    <property type="project" value="TreeGrafter"/>
</dbReference>
<dbReference type="CDD" id="cd18140">
    <property type="entry name" value="HLD_clamp_RFC"/>
    <property type="match status" value="1"/>
</dbReference>
<evidence type="ECO:0000313" key="5">
    <source>
        <dbReference type="EMBL" id="QHT26056.1"/>
    </source>
</evidence>
<reference evidence="5" key="1">
    <citation type="journal article" date="2020" name="Nature">
        <title>Giant virus diversity and host interactions through global metagenomics.</title>
        <authorList>
            <person name="Schulz F."/>
            <person name="Roux S."/>
            <person name="Paez-Espino D."/>
            <person name="Jungbluth S."/>
            <person name="Walsh D.A."/>
            <person name="Denef V.J."/>
            <person name="McMahon K.D."/>
            <person name="Konstantinidis K.T."/>
            <person name="Eloe-Fadrosh E.A."/>
            <person name="Kyrpides N.C."/>
            <person name="Woyke T."/>
        </authorList>
    </citation>
    <scope>NUCLEOTIDE SEQUENCE</scope>
    <source>
        <strain evidence="5">GVMAG-M-3300023179-27</strain>
    </source>
</reference>
<evidence type="ECO:0000259" key="4">
    <source>
        <dbReference type="SMART" id="SM00382"/>
    </source>
</evidence>
<dbReference type="CDD" id="cd00009">
    <property type="entry name" value="AAA"/>
    <property type="match status" value="1"/>
</dbReference>
<organism evidence="5">
    <name type="scientific">viral metagenome</name>
    <dbReference type="NCBI Taxonomy" id="1070528"/>
    <lineage>
        <taxon>unclassified sequences</taxon>
        <taxon>metagenomes</taxon>
        <taxon>organismal metagenomes</taxon>
    </lineage>
</organism>
<dbReference type="InterPro" id="IPR003593">
    <property type="entry name" value="AAA+_ATPase"/>
</dbReference>
<dbReference type="GO" id="GO:0016887">
    <property type="term" value="F:ATP hydrolysis activity"/>
    <property type="evidence" value="ECO:0007669"/>
    <property type="project" value="InterPro"/>
</dbReference>
<proteinExistence type="predicted"/>
<dbReference type="GO" id="GO:0006281">
    <property type="term" value="P:DNA repair"/>
    <property type="evidence" value="ECO:0007669"/>
    <property type="project" value="TreeGrafter"/>
</dbReference>
<dbReference type="Gene3D" id="3.40.50.300">
    <property type="entry name" value="P-loop containing nucleotide triphosphate hydrolases"/>
    <property type="match status" value="1"/>
</dbReference>
<dbReference type="SUPFAM" id="SSF48019">
    <property type="entry name" value="post-AAA+ oligomerization domain-like"/>
    <property type="match status" value="1"/>
</dbReference>
<dbReference type="InterPro" id="IPR027417">
    <property type="entry name" value="P-loop_NTPase"/>
</dbReference>
<dbReference type="InterPro" id="IPR050238">
    <property type="entry name" value="DNA_Rep/Repair_Clamp_Loader"/>
</dbReference>
<dbReference type="PANTHER" id="PTHR11669:SF20">
    <property type="entry name" value="REPLICATION FACTOR C SUBUNIT 4"/>
    <property type="match status" value="1"/>
</dbReference>
<dbReference type="InterPro" id="IPR013748">
    <property type="entry name" value="Rep_factorC_C"/>
</dbReference>
<protein>
    <recommendedName>
        <fullName evidence="4">AAA+ ATPase domain-containing protein</fullName>
    </recommendedName>
</protein>
<dbReference type="Gene3D" id="1.10.8.60">
    <property type="match status" value="1"/>
</dbReference>
<dbReference type="Gene3D" id="1.20.272.10">
    <property type="match status" value="1"/>
</dbReference>
<dbReference type="PANTHER" id="PTHR11669">
    <property type="entry name" value="REPLICATION FACTOR C / DNA POLYMERASE III GAMMA-TAU SUBUNIT"/>
    <property type="match status" value="1"/>
</dbReference>
<dbReference type="Pfam" id="PF21960">
    <property type="entry name" value="RCF1-5-like_lid"/>
    <property type="match status" value="1"/>
</dbReference>
<dbReference type="SUPFAM" id="SSF52540">
    <property type="entry name" value="P-loop containing nucleoside triphosphate hydrolases"/>
    <property type="match status" value="1"/>
</dbReference>
<dbReference type="FunFam" id="3.40.50.300:FF:000952">
    <property type="entry name" value="Replication factor C subunit 2"/>
    <property type="match status" value="1"/>
</dbReference>
<evidence type="ECO:0000256" key="1">
    <source>
        <dbReference type="ARBA" id="ARBA00022705"/>
    </source>
</evidence>
<name>A0A6C0EAB8_9ZZZZ</name>
<accession>A0A6C0EAB8</accession>
<keyword evidence="3" id="KW-0067">ATP-binding</keyword>
<dbReference type="EMBL" id="MN739778">
    <property type="protein sequence ID" value="QHT26056.1"/>
    <property type="molecule type" value="Genomic_DNA"/>
</dbReference>
<dbReference type="GO" id="GO:0006261">
    <property type="term" value="P:DNA-templated DNA replication"/>
    <property type="evidence" value="ECO:0007669"/>
    <property type="project" value="TreeGrafter"/>
</dbReference>
<dbReference type="Pfam" id="PF08542">
    <property type="entry name" value="Rep_fac_C"/>
    <property type="match status" value="1"/>
</dbReference>
<dbReference type="GO" id="GO:0005524">
    <property type="term" value="F:ATP binding"/>
    <property type="evidence" value="ECO:0007669"/>
    <property type="project" value="UniProtKB-KW"/>
</dbReference>
<sequence>MDLDTVPWVDKYRPRRLNQIIEQTEVVKILKESMKSNNLPHLLLYGSPGSGKTSTVLALAYELYGAKFIDERVIELNASDDRGINVVREKIITFSKTCVGNSDPKFPSPPYKLVILDESDLMTEECQMAMRQVIETYSHITRFCFICNYIDKISEPIASRCIKLRFKPLTKDFLAPKLADIAKKEHVLITDDAINAIVKTCEGDARRAIMLLQYASYMNNKKKEITAKHINYISGDIEDKDIDDIWDKCTKENIQGIHSLTMDIIRHAYPIAGLLEKLRVKIKDSKLSEIKKSLITIQLGKTEVKLLTNGNEYIQLLNFLIQTNNIIKSK</sequence>
<dbReference type="Pfam" id="PF00004">
    <property type="entry name" value="AAA"/>
    <property type="match status" value="1"/>
</dbReference>
<dbReference type="AlphaFoldDB" id="A0A6C0EAB8"/>
<dbReference type="SMART" id="SM00382">
    <property type="entry name" value="AAA"/>
    <property type="match status" value="1"/>
</dbReference>
<dbReference type="InterPro" id="IPR008921">
    <property type="entry name" value="DNA_pol3_clamp-load_cplx_C"/>
</dbReference>
<dbReference type="InterPro" id="IPR047854">
    <property type="entry name" value="RFC_lid"/>
</dbReference>
<keyword evidence="2" id="KW-0547">Nucleotide-binding</keyword>
<dbReference type="GO" id="GO:0005663">
    <property type="term" value="C:DNA replication factor C complex"/>
    <property type="evidence" value="ECO:0007669"/>
    <property type="project" value="TreeGrafter"/>
</dbReference>
<feature type="domain" description="AAA+ ATPase" evidence="4">
    <location>
        <begin position="38"/>
        <end position="168"/>
    </location>
</feature>